<proteinExistence type="predicted"/>
<reference evidence="1" key="1">
    <citation type="submission" date="2021-03" db="EMBL/GenBank/DDBJ databases">
        <authorList>
            <person name="Kim M.K."/>
        </authorList>
    </citation>
    <scope>NUCLEOTIDE SEQUENCE</scope>
    <source>
        <strain evidence="1">BT186</strain>
    </source>
</reference>
<sequence length="199" mass="22239">MNIHPEELRTLGNPALLQRPKTAFFCSREYPEAIEKPTYLWALEQRYAGNCVLSGFHSKLEQAVFRYLLQGPEQPIVYALGRGIQTNLRFEYGTEIEAGRLLFITLFESGVRNITTETAEIRNLMVADLADQFFVPYMTASGNIERLLAHPVAQGKPIYTLDLPVNTPLLQRGAIPFRPAGVLGRPKSCPPPRPGGLTL</sequence>
<dbReference type="RefSeq" id="WP_206984319.1">
    <property type="nucleotide sequence ID" value="NZ_JAFLQZ010000005.1"/>
</dbReference>
<evidence type="ECO:0000313" key="1">
    <source>
        <dbReference type="EMBL" id="MBO0358384.1"/>
    </source>
</evidence>
<organism evidence="1 2">
    <name type="scientific">Hymenobacter telluris</name>
    <dbReference type="NCBI Taxonomy" id="2816474"/>
    <lineage>
        <taxon>Bacteria</taxon>
        <taxon>Pseudomonadati</taxon>
        <taxon>Bacteroidota</taxon>
        <taxon>Cytophagia</taxon>
        <taxon>Cytophagales</taxon>
        <taxon>Hymenobacteraceae</taxon>
        <taxon>Hymenobacter</taxon>
    </lineage>
</organism>
<dbReference type="Proteomes" id="UP000664144">
    <property type="component" value="Unassembled WGS sequence"/>
</dbReference>
<accession>A0A939EWC1</accession>
<dbReference type="Gene3D" id="3.40.50.450">
    <property type="match status" value="1"/>
</dbReference>
<keyword evidence="2" id="KW-1185">Reference proteome</keyword>
<dbReference type="EMBL" id="JAFLQZ010000005">
    <property type="protein sequence ID" value="MBO0358384.1"/>
    <property type="molecule type" value="Genomic_DNA"/>
</dbReference>
<gene>
    <name evidence="1" type="ORF">J0X19_10545</name>
</gene>
<name>A0A939EWC1_9BACT</name>
<protein>
    <submittedName>
        <fullName evidence="1">Uncharacterized protein</fullName>
    </submittedName>
</protein>
<dbReference type="AlphaFoldDB" id="A0A939EWC1"/>
<evidence type="ECO:0000313" key="2">
    <source>
        <dbReference type="Proteomes" id="UP000664144"/>
    </source>
</evidence>
<comment type="caution">
    <text evidence="1">The sequence shown here is derived from an EMBL/GenBank/DDBJ whole genome shotgun (WGS) entry which is preliminary data.</text>
</comment>